<dbReference type="GO" id="GO:0005524">
    <property type="term" value="F:ATP binding"/>
    <property type="evidence" value="ECO:0007669"/>
    <property type="project" value="InterPro"/>
</dbReference>
<dbReference type="PANTHER" id="PTHR24092">
    <property type="entry name" value="PROBABLE PHOSPHOLIPID-TRANSPORTING ATPASE"/>
    <property type="match status" value="1"/>
</dbReference>
<dbReference type="GO" id="GO:0005886">
    <property type="term" value="C:plasma membrane"/>
    <property type="evidence" value="ECO:0007669"/>
    <property type="project" value="TreeGrafter"/>
</dbReference>
<evidence type="ECO:0000259" key="9">
    <source>
        <dbReference type="Pfam" id="PF00122"/>
    </source>
</evidence>
<dbReference type="InterPro" id="IPR008250">
    <property type="entry name" value="ATPase_P-typ_transduc_dom_A_sf"/>
</dbReference>
<evidence type="ECO:0000256" key="3">
    <source>
        <dbReference type="ARBA" id="ARBA00022723"/>
    </source>
</evidence>
<dbReference type="InterPro" id="IPR023298">
    <property type="entry name" value="ATPase_P-typ_TM_dom_sf"/>
</dbReference>
<name>A0A1J4JBW9_9EUKA</name>
<dbReference type="InterPro" id="IPR023299">
    <property type="entry name" value="ATPase_P-typ_cyto_dom_N"/>
</dbReference>
<dbReference type="SUPFAM" id="SSF81653">
    <property type="entry name" value="Calcium ATPase, transduction domain A"/>
    <property type="match status" value="1"/>
</dbReference>
<dbReference type="Pfam" id="PF00122">
    <property type="entry name" value="E1-E2_ATPase"/>
    <property type="match status" value="1"/>
</dbReference>
<keyword evidence="13" id="KW-1185">Reference proteome</keyword>
<keyword evidence="3" id="KW-0479">Metal-binding</keyword>
<dbReference type="EMBL" id="MLAK01001226">
    <property type="protein sequence ID" value="OHS95743.1"/>
    <property type="molecule type" value="Genomic_DNA"/>
</dbReference>
<accession>A0A1J4JBW9</accession>
<evidence type="ECO:0000256" key="8">
    <source>
        <dbReference type="SAM" id="Phobius"/>
    </source>
</evidence>
<evidence type="ECO:0000256" key="2">
    <source>
        <dbReference type="ARBA" id="ARBA00022692"/>
    </source>
</evidence>
<dbReference type="SUPFAM" id="SSF81660">
    <property type="entry name" value="Metal cation-transporting ATPase, ATP-binding domain N"/>
    <property type="match status" value="1"/>
</dbReference>
<dbReference type="InterPro" id="IPR023214">
    <property type="entry name" value="HAD_sf"/>
</dbReference>
<evidence type="ECO:0000256" key="1">
    <source>
        <dbReference type="ARBA" id="ARBA00004141"/>
    </source>
</evidence>
<keyword evidence="6 8" id="KW-1133">Transmembrane helix</keyword>
<evidence type="ECO:0000256" key="4">
    <source>
        <dbReference type="ARBA" id="ARBA00022842"/>
    </source>
</evidence>
<evidence type="ECO:0000256" key="7">
    <source>
        <dbReference type="ARBA" id="ARBA00023136"/>
    </source>
</evidence>
<dbReference type="RefSeq" id="XP_068348880.1">
    <property type="nucleotide sequence ID" value="XM_068495439.1"/>
</dbReference>
<feature type="domain" description="P-type ATPase C-terminal" evidence="11">
    <location>
        <begin position="829"/>
        <end position="1075"/>
    </location>
</feature>
<feature type="transmembrane region" description="Helical" evidence="8">
    <location>
        <begin position="892"/>
        <end position="913"/>
    </location>
</feature>
<dbReference type="VEuPathDB" id="TrichDB:TRFO_10407"/>
<dbReference type="SUPFAM" id="SSF81665">
    <property type="entry name" value="Calcium ATPase, transmembrane domain M"/>
    <property type="match status" value="1"/>
</dbReference>
<dbReference type="GO" id="GO:0045332">
    <property type="term" value="P:phospholipid translocation"/>
    <property type="evidence" value="ECO:0007669"/>
    <property type="project" value="TreeGrafter"/>
</dbReference>
<dbReference type="SFLD" id="SFLDS00003">
    <property type="entry name" value="Haloacid_Dehalogenase"/>
    <property type="match status" value="1"/>
</dbReference>
<dbReference type="InterPro" id="IPR001757">
    <property type="entry name" value="P_typ_ATPase"/>
</dbReference>
<evidence type="ECO:0000256" key="6">
    <source>
        <dbReference type="ARBA" id="ARBA00022989"/>
    </source>
</evidence>
<feature type="transmembrane region" description="Helical" evidence="8">
    <location>
        <begin position="859"/>
        <end position="880"/>
    </location>
</feature>
<feature type="transmembrane region" description="Helical" evidence="8">
    <location>
        <begin position="979"/>
        <end position="1000"/>
    </location>
</feature>
<dbReference type="PROSITE" id="PS00154">
    <property type="entry name" value="ATPASE_E1_E2"/>
    <property type="match status" value="1"/>
</dbReference>
<dbReference type="InterPro" id="IPR032631">
    <property type="entry name" value="P-type_ATPase_N"/>
</dbReference>
<keyword evidence="7 8" id="KW-0472">Membrane</keyword>
<dbReference type="NCBIfam" id="TIGR01494">
    <property type="entry name" value="ATPase_P-type"/>
    <property type="match status" value="1"/>
</dbReference>
<feature type="domain" description="P-type ATPase N-terminal" evidence="10">
    <location>
        <begin position="24"/>
        <end position="73"/>
    </location>
</feature>
<evidence type="ECO:0000259" key="10">
    <source>
        <dbReference type="Pfam" id="PF16209"/>
    </source>
</evidence>
<dbReference type="Gene3D" id="3.40.1110.10">
    <property type="entry name" value="Calcium-transporting ATPase, cytoplasmic domain N"/>
    <property type="match status" value="1"/>
</dbReference>
<evidence type="ECO:0000256" key="5">
    <source>
        <dbReference type="ARBA" id="ARBA00022967"/>
    </source>
</evidence>
<dbReference type="SFLD" id="SFLDG00002">
    <property type="entry name" value="C1.7:_P-type_atpase_like"/>
    <property type="match status" value="1"/>
</dbReference>
<proteinExistence type="predicted"/>
<feature type="domain" description="P-type ATPase A" evidence="9">
    <location>
        <begin position="106"/>
        <end position="192"/>
    </location>
</feature>
<dbReference type="Proteomes" id="UP000179807">
    <property type="component" value="Unassembled WGS sequence"/>
</dbReference>
<feature type="transmembrane region" description="Helical" evidence="8">
    <location>
        <begin position="943"/>
        <end position="963"/>
    </location>
</feature>
<dbReference type="Pfam" id="PF16209">
    <property type="entry name" value="PhoLip_ATPase_N"/>
    <property type="match status" value="1"/>
</dbReference>
<comment type="caution">
    <text evidence="12">The sequence shown here is derived from an EMBL/GenBank/DDBJ whole genome shotgun (WGS) entry which is preliminary data.</text>
</comment>
<dbReference type="InterPro" id="IPR059000">
    <property type="entry name" value="ATPase_P-type_domA"/>
</dbReference>
<feature type="transmembrane region" description="Helical" evidence="8">
    <location>
        <begin position="1007"/>
        <end position="1027"/>
    </location>
</feature>
<protein>
    <submittedName>
        <fullName evidence="12">Phospholipid-translocating P-type ATPase, flippase family protein</fullName>
    </submittedName>
</protein>
<gene>
    <name evidence="12" type="ORF">TRFO_10407</name>
</gene>
<feature type="transmembrane region" description="Helical" evidence="8">
    <location>
        <begin position="306"/>
        <end position="329"/>
    </location>
</feature>
<dbReference type="PANTHER" id="PTHR24092:SF218">
    <property type="entry name" value="PHOSPHOLIPID-TRANSPORTING ATPASE"/>
    <property type="match status" value="1"/>
</dbReference>
<organism evidence="12 13">
    <name type="scientific">Tritrichomonas foetus</name>
    <dbReference type="NCBI Taxonomy" id="1144522"/>
    <lineage>
        <taxon>Eukaryota</taxon>
        <taxon>Metamonada</taxon>
        <taxon>Parabasalia</taxon>
        <taxon>Tritrichomonadida</taxon>
        <taxon>Tritrichomonadidae</taxon>
        <taxon>Tritrichomonas</taxon>
    </lineage>
</organism>
<keyword evidence="4" id="KW-0460">Magnesium</keyword>
<feature type="transmembrane region" description="Helical" evidence="8">
    <location>
        <begin position="260"/>
        <end position="286"/>
    </location>
</feature>
<dbReference type="Gene3D" id="3.40.50.1000">
    <property type="entry name" value="HAD superfamily/HAD-like"/>
    <property type="match status" value="1"/>
</dbReference>
<dbReference type="Pfam" id="PF13246">
    <property type="entry name" value="Cation_ATPase"/>
    <property type="match status" value="1"/>
</dbReference>
<sequence length="1094" mass="123756">MVKIHPQDPPSPKFYPVHDRIPGQNTLCTSHYHAWSFVFVNIFEQFHRAANMFFLFTAILQAIPAISPLDPIMGFVSLVVMLAISMVKVGYEDFLRHRADDAVNNQKVTLWQPEGEKQLKWMDVQPGDILILNNDDQFPADCVIIEAKSHDGRCRIETAALDGEADLKYRHRVVEDVDIKSSSFLIEYSQPVPELTNFTGCIIMNDASKYVLSTSHFVPRGCTLRKTEQVHALVIYTGNDTKIIMNSAKPRYKYTELDAFLLKFVIVIFIILLLISIALTVGSFFWAKNNHSQGYLKLEELSNVHYFYQVFSWILILNYFIPLCVYSSLDLVRFFLSFMITYDNDLMDSEDKRSVCRNSDLVSSIGRITHVLTDKTGTLTKNIMTFKVAGFHDIVLGFPKMIGEDEEDETDTISTVSVLDDNSSYEDSEQTTTTQLDSERLLSFSQQDIEYIVNNVKINNEILFFLYTIVLCNTASTSVNPNYYEKDEVKQAFPDFEFSYELPPPELVARFPYSITYLTGSPDELCLLHLARECGYILYDVTLSTVQVIIDGQLVEFERPVAFEFSSKRRRGSVITKIDNKYYMLMKGADSVISQLSNEHDDLYGYVADISTCGLRTLVYARKEINDYERIIQQYVQCKMMTSGSERAIEQLANEVECNMEIIAISGVEDELQDEVGLTLKRLRMANIKVWMLTGDKLSTALNIGKTTELISLNDQVIQVSLDDSQDLFKSLGIFNYDNTVLALEGSTFAAFMNMEDVASTFLDLASKCSAIIIARCEPSQKGNVVRAFKSHQKSNKILAVGDGANDVDMIRAADVGVGVEGKEGSEAVMSSDFSIPSYRHLASLLIVHGIWCVNRVSLLILLTFYKNAMIGILQIYYGIFNGFSATSTFDSAFLTCFNILLTIPQLFFICVFEQDLTSKYALAVPHIYHECQKYGGLGAARLAEFYTLAVLHSAMIFFFSYFESNAVTISAEGSTFDYAIFTQITGWSTLFVFTVTLLTRFKTFTIIHILLYIACVIIYAFIEFVYSFTDELFSDIVAILFSMPRIWFTIPFCVGSCIVIDLILISFRTRFSPSLSNAVAELEYAAGYGRITL</sequence>
<keyword evidence="5" id="KW-1278">Translocase</keyword>
<dbReference type="SUPFAM" id="SSF56784">
    <property type="entry name" value="HAD-like"/>
    <property type="match status" value="1"/>
</dbReference>
<evidence type="ECO:0000259" key="11">
    <source>
        <dbReference type="Pfam" id="PF16212"/>
    </source>
</evidence>
<feature type="transmembrane region" description="Helical" evidence="8">
    <location>
        <begin position="49"/>
        <end position="66"/>
    </location>
</feature>
<dbReference type="OrthoDB" id="377733at2759"/>
<dbReference type="SFLD" id="SFLDF00027">
    <property type="entry name" value="p-type_atpase"/>
    <property type="match status" value="1"/>
</dbReference>
<feature type="transmembrane region" description="Helical" evidence="8">
    <location>
        <begin position="1047"/>
        <end position="1068"/>
    </location>
</feature>
<feature type="transmembrane region" description="Helical" evidence="8">
    <location>
        <begin position="72"/>
        <end position="91"/>
    </location>
</feature>
<dbReference type="InterPro" id="IPR036412">
    <property type="entry name" value="HAD-like_sf"/>
</dbReference>
<dbReference type="GO" id="GO:0046872">
    <property type="term" value="F:metal ion binding"/>
    <property type="evidence" value="ECO:0007669"/>
    <property type="project" value="UniProtKB-KW"/>
</dbReference>
<keyword evidence="2 8" id="KW-0812">Transmembrane</keyword>
<reference evidence="12" key="1">
    <citation type="submission" date="2016-10" db="EMBL/GenBank/DDBJ databases">
        <authorList>
            <person name="Benchimol M."/>
            <person name="Almeida L.G."/>
            <person name="Vasconcelos A.T."/>
            <person name="Perreira-Neves A."/>
            <person name="Rosa I.A."/>
            <person name="Tasca T."/>
            <person name="Bogo M.R."/>
            <person name="de Souza W."/>
        </authorList>
    </citation>
    <scope>NUCLEOTIDE SEQUENCE [LARGE SCALE GENOMIC DNA]</scope>
    <source>
        <strain evidence="12">K</strain>
    </source>
</reference>
<dbReference type="GO" id="GO:0140326">
    <property type="term" value="F:ATPase-coupled intramembrane lipid transporter activity"/>
    <property type="evidence" value="ECO:0007669"/>
    <property type="project" value="TreeGrafter"/>
</dbReference>
<dbReference type="Pfam" id="PF16212">
    <property type="entry name" value="PhoLip_ATPase_C"/>
    <property type="match status" value="1"/>
</dbReference>
<dbReference type="InterPro" id="IPR032630">
    <property type="entry name" value="P_typ_ATPase_c"/>
</dbReference>
<evidence type="ECO:0000313" key="13">
    <source>
        <dbReference type="Proteomes" id="UP000179807"/>
    </source>
</evidence>
<dbReference type="AlphaFoldDB" id="A0A1J4JBW9"/>
<dbReference type="GeneID" id="94830143"/>
<dbReference type="GO" id="GO:0016887">
    <property type="term" value="F:ATP hydrolysis activity"/>
    <property type="evidence" value="ECO:0007669"/>
    <property type="project" value="InterPro"/>
</dbReference>
<dbReference type="InterPro" id="IPR018303">
    <property type="entry name" value="ATPase_P-typ_P_site"/>
</dbReference>
<dbReference type="Gene3D" id="2.70.150.10">
    <property type="entry name" value="Calcium-transporting ATPase, cytoplasmic transduction domain A"/>
    <property type="match status" value="1"/>
</dbReference>
<comment type="subcellular location">
    <subcellularLocation>
        <location evidence="1">Membrane</location>
        <topology evidence="1">Multi-pass membrane protein</topology>
    </subcellularLocation>
</comment>
<dbReference type="PRINTS" id="PR00119">
    <property type="entry name" value="CATATPASE"/>
</dbReference>
<dbReference type="InterPro" id="IPR044492">
    <property type="entry name" value="P_typ_ATPase_HD_dom"/>
</dbReference>
<evidence type="ECO:0000313" key="12">
    <source>
        <dbReference type="EMBL" id="OHS95743.1"/>
    </source>
</evidence>